<dbReference type="Pfam" id="PF01757">
    <property type="entry name" value="Acyl_transf_3"/>
    <property type="match status" value="1"/>
</dbReference>
<keyword evidence="1" id="KW-0472">Membrane</keyword>
<dbReference type="AlphaFoldDB" id="A0AAW3TAQ6"/>
<feature type="transmembrane region" description="Helical" evidence="1">
    <location>
        <begin position="232"/>
        <end position="250"/>
    </location>
</feature>
<protein>
    <submittedName>
        <fullName evidence="3">Peptidoglycan/LPS O-acetylase OafA/YrhL</fullName>
    </submittedName>
</protein>
<keyword evidence="1" id="KW-1133">Transmembrane helix</keyword>
<feature type="transmembrane region" description="Helical" evidence="1">
    <location>
        <begin position="296"/>
        <end position="316"/>
    </location>
</feature>
<evidence type="ECO:0000313" key="4">
    <source>
        <dbReference type="Proteomes" id="UP000590225"/>
    </source>
</evidence>
<dbReference type="Proteomes" id="UP000590225">
    <property type="component" value="Unassembled WGS sequence"/>
</dbReference>
<accession>A0AAW3TAQ6</accession>
<sequence>MRDRPAGRIGSLDGLRGIAAAVVLVHHAFLTVPPLSKSNYGLAVPDSLLWLTNSPLHVIWAGREAVFVFFVLSGFVLTLPSLRRTQDWIAYFPSRAVRLYLPVTASLLVALALYVLVPRTTDPHQALWVNAHDQTLGLRELFDDFTLISPTLLNSPLWSLTWEVVFSVIVPLFVSVAAVTVQRWWVTAIVGVLVSALGEYLHVPWLIYLPMFLIGSALAAGWERIREVPRGLGWGLLVASLLGISSPAWFPPPFSHPAVVQVVVLASSFTVVLLAGKWMPAERFLLGPVPRTLGRISFSLYLTHEPIAVSLANLLPVTWSPWLTVVVTIPLAIGMAFLFARFVELPAHRLAKAIAKRISTQRVGTPV</sequence>
<feature type="transmembrane region" description="Helical" evidence="1">
    <location>
        <begin position="207"/>
        <end position="225"/>
    </location>
</feature>
<dbReference type="InterPro" id="IPR050879">
    <property type="entry name" value="Acyltransferase_3"/>
</dbReference>
<dbReference type="RefSeq" id="WP_182516743.1">
    <property type="nucleotide sequence ID" value="NZ_JACGXP010000005.1"/>
</dbReference>
<keyword evidence="1" id="KW-0812">Transmembrane</keyword>
<feature type="domain" description="Acyltransferase 3" evidence="2">
    <location>
        <begin position="10"/>
        <end position="340"/>
    </location>
</feature>
<dbReference type="PANTHER" id="PTHR23028">
    <property type="entry name" value="ACETYLTRANSFERASE"/>
    <property type="match status" value="1"/>
</dbReference>
<reference evidence="3 4" key="1">
    <citation type="submission" date="2020-07" db="EMBL/GenBank/DDBJ databases">
        <title>Above-ground endophytic microbial communities from plants in different locations in the United States.</title>
        <authorList>
            <person name="Frank C."/>
        </authorList>
    </citation>
    <scope>NUCLEOTIDE SEQUENCE [LARGE SCALE GENOMIC DNA]</scope>
    <source>
        <strain evidence="3 4">WPL5_2</strain>
    </source>
</reference>
<feature type="transmembrane region" description="Helical" evidence="1">
    <location>
        <begin position="322"/>
        <end position="343"/>
    </location>
</feature>
<gene>
    <name evidence="3" type="ORF">FHW23_002966</name>
</gene>
<comment type="caution">
    <text evidence="3">The sequence shown here is derived from an EMBL/GenBank/DDBJ whole genome shotgun (WGS) entry which is preliminary data.</text>
</comment>
<feature type="transmembrane region" description="Helical" evidence="1">
    <location>
        <begin position="157"/>
        <end position="177"/>
    </location>
</feature>
<dbReference type="GO" id="GO:0016747">
    <property type="term" value="F:acyltransferase activity, transferring groups other than amino-acyl groups"/>
    <property type="evidence" value="ECO:0007669"/>
    <property type="project" value="InterPro"/>
</dbReference>
<dbReference type="PANTHER" id="PTHR23028:SF134">
    <property type="entry name" value="PUTATIVE (AFU_ORTHOLOGUE AFUA_4G08520)-RELATED"/>
    <property type="match status" value="1"/>
</dbReference>
<feature type="transmembrane region" description="Helical" evidence="1">
    <location>
        <begin position="99"/>
        <end position="117"/>
    </location>
</feature>
<feature type="transmembrane region" description="Helical" evidence="1">
    <location>
        <begin position="256"/>
        <end position="275"/>
    </location>
</feature>
<feature type="transmembrane region" description="Helical" evidence="1">
    <location>
        <begin position="184"/>
        <end position="201"/>
    </location>
</feature>
<feature type="transmembrane region" description="Helical" evidence="1">
    <location>
        <begin position="12"/>
        <end position="30"/>
    </location>
</feature>
<evidence type="ECO:0000256" key="1">
    <source>
        <dbReference type="SAM" id="Phobius"/>
    </source>
</evidence>
<evidence type="ECO:0000313" key="3">
    <source>
        <dbReference type="EMBL" id="MBA8991688.1"/>
    </source>
</evidence>
<evidence type="ECO:0000259" key="2">
    <source>
        <dbReference type="Pfam" id="PF01757"/>
    </source>
</evidence>
<proteinExistence type="predicted"/>
<name>A0AAW3TAQ6_9MICO</name>
<dbReference type="InterPro" id="IPR002656">
    <property type="entry name" value="Acyl_transf_3_dom"/>
</dbReference>
<feature type="transmembrane region" description="Helical" evidence="1">
    <location>
        <begin position="58"/>
        <end position="79"/>
    </location>
</feature>
<organism evidence="3 4">
    <name type="scientific">Curtobacterium pusillum</name>
    <dbReference type="NCBI Taxonomy" id="69373"/>
    <lineage>
        <taxon>Bacteria</taxon>
        <taxon>Bacillati</taxon>
        <taxon>Actinomycetota</taxon>
        <taxon>Actinomycetes</taxon>
        <taxon>Micrococcales</taxon>
        <taxon>Microbacteriaceae</taxon>
        <taxon>Curtobacterium</taxon>
    </lineage>
</organism>
<dbReference type="EMBL" id="JACGXP010000005">
    <property type="protein sequence ID" value="MBA8991688.1"/>
    <property type="molecule type" value="Genomic_DNA"/>
</dbReference>